<dbReference type="PROSITE" id="PS51892">
    <property type="entry name" value="SUBTILASE"/>
    <property type="match status" value="1"/>
</dbReference>
<sequence>MYKVCFAIFCLEYKILAGLDAAIEDGVDVISLSLGFGHSRSPLYNDTIAIGAYSAMEKGIFVSCSAGNDGPGSGTVQNGAPWILTVGASTTDRKIRAVAVLGNGAEYEGESAFQPTNFSRKLLPLVNGKYCDLLHLIDVKGKIVLCDTKRGLYREQIARTVKNAGGAGMILMNNKEGGSTTLAVYDVFSMTQVSYKDGQEIINYMKSTSTPVATISYKGTKIGDKHAPTVGYFSSRGPCLQSQGILKPDIIGPGVNVLAAWPTPIEGETTSASASSSSTFNILSGTSMSCPHLAGVAALLKSAHPDWSPAAIKSAIMTTADVVNLGNDPIQDETLERADLLAVGSGHVNPSRANDPGLIYDIQPEDYIPYLCGLNYTDDQVSVIVKKKVHCTSSIPQSELNYPSFSIPKESSAQTYTRTVTNVGEAISAYTVKVSGLKGVEVTVNPKILKFTVLNQKASYNVTVKTLDLTGHSQGCIVWSSDRYSVRSPIHVFPHISVI</sequence>
<comment type="similarity">
    <text evidence="1 3">Belongs to the peptidase S8 family.</text>
</comment>
<organism evidence="8 9">
    <name type="scientific">Solanum verrucosum</name>
    <dbReference type="NCBI Taxonomy" id="315347"/>
    <lineage>
        <taxon>Eukaryota</taxon>
        <taxon>Viridiplantae</taxon>
        <taxon>Streptophyta</taxon>
        <taxon>Embryophyta</taxon>
        <taxon>Tracheophyta</taxon>
        <taxon>Spermatophyta</taxon>
        <taxon>Magnoliopsida</taxon>
        <taxon>eudicotyledons</taxon>
        <taxon>Gunneridae</taxon>
        <taxon>Pentapetalae</taxon>
        <taxon>asterids</taxon>
        <taxon>lamiids</taxon>
        <taxon>Solanales</taxon>
        <taxon>Solanaceae</taxon>
        <taxon>Solanoideae</taxon>
        <taxon>Solaneae</taxon>
        <taxon>Solanum</taxon>
    </lineage>
</organism>
<name>A0AAF0USG1_SOLVR</name>
<dbReference type="Gene3D" id="2.60.40.2310">
    <property type="match status" value="1"/>
</dbReference>
<dbReference type="InterPro" id="IPR041469">
    <property type="entry name" value="Subtilisin-like_FN3"/>
</dbReference>
<dbReference type="GO" id="GO:0006508">
    <property type="term" value="P:proteolysis"/>
    <property type="evidence" value="ECO:0007669"/>
    <property type="project" value="InterPro"/>
</dbReference>
<dbReference type="CDD" id="cd02120">
    <property type="entry name" value="PA_subtilisin_like"/>
    <property type="match status" value="1"/>
</dbReference>
<dbReference type="Pfam" id="PF00082">
    <property type="entry name" value="Peptidase_S8"/>
    <property type="match status" value="1"/>
</dbReference>
<evidence type="ECO:0000259" key="6">
    <source>
        <dbReference type="Pfam" id="PF02225"/>
    </source>
</evidence>
<reference evidence="8" key="1">
    <citation type="submission" date="2023-08" db="EMBL/GenBank/DDBJ databases">
        <title>A de novo genome assembly of Solanum verrucosum Schlechtendal, a Mexican diploid species geographically isolated from the other diploid A-genome species in potato relatives.</title>
        <authorList>
            <person name="Hosaka K."/>
        </authorList>
    </citation>
    <scope>NUCLEOTIDE SEQUENCE</scope>
    <source>
        <tissue evidence="8">Young leaves</tissue>
    </source>
</reference>
<dbReference type="Gene3D" id="3.40.50.200">
    <property type="entry name" value="Peptidase S8/S53 domain"/>
    <property type="match status" value="1"/>
</dbReference>
<dbReference type="PANTHER" id="PTHR10795">
    <property type="entry name" value="PROPROTEIN CONVERTASE SUBTILISIN/KEXIN"/>
    <property type="match status" value="1"/>
</dbReference>
<feature type="chain" id="PRO_5042248349" evidence="4">
    <location>
        <begin position="18"/>
        <end position="499"/>
    </location>
</feature>
<dbReference type="Gene3D" id="3.50.30.30">
    <property type="match status" value="1"/>
</dbReference>
<dbReference type="SUPFAM" id="SSF52743">
    <property type="entry name" value="Subtilisin-like"/>
    <property type="match status" value="1"/>
</dbReference>
<evidence type="ECO:0000259" key="5">
    <source>
        <dbReference type="Pfam" id="PF00082"/>
    </source>
</evidence>
<protein>
    <submittedName>
        <fullName evidence="8">Uncharacterized protein</fullName>
    </submittedName>
</protein>
<evidence type="ECO:0000313" key="8">
    <source>
        <dbReference type="EMBL" id="WMV52163.1"/>
    </source>
</evidence>
<proteinExistence type="inferred from homology"/>
<comment type="caution">
    <text evidence="3">Lacks conserved residue(s) required for the propagation of feature annotation.</text>
</comment>
<gene>
    <name evidence="8" type="ORF">MTR67_045548</name>
</gene>
<dbReference type="EMBL" id="CP133621">
    <property type="protein sequence ID" value="WMV52163.1"/>
    <property type="molecule type" value="Genomic_DNA"/>
</dbReference>
<dbReference type="Pfam" id="PF17766">
    <property type="entry name" value="fn3_6"/>
    <property type="match status" value="1"/>
</dbReference>
<dbReference type="InterPro" id="IPR045051">
    <property type="entry name" value="SBT"/>
</dbReference>
<dbReference type="AlphaFoldDB" id="A0AAF0USG1"/>
<evidence type="ECO:0000256" key="3">
    <source>
        <dbReference type="PROSITE-ProRule" id="PRU01240"/>
    </source>
</evidence>
<dbReference type="InterPro" id="IPR003137">
    <property type="entry name" value="PA_domain"/>
</dbReference>
<evidence type="ECO:0000259" key="7">
    <source>
        <dbReference type="Pfam" id="PF17766"/>
    </source>
</evidence>
<feature type="domain" description="Subtilisin-like protease fibronectin type-III" evidence="7">
    <location>
        <begin position="399"/>
        <end position="492"/>
    </location>
</feature>
<accession>A0AAF0USG1</accession>
<dbReference type="InterPro" id="IPR000209">
    <property type="entry name" value="Peptidase_S8/S53_dom"/>
</dbReference>
<keyword evidence="2 4" id="KW-0732">Signal</keyword>
<dbReference type="GO" id="GO:0004252">
    <property type="term" value="F:serine-type endopeptidase activity"/>
    <property type="evidence" value="ECO:0007669"/>
    <property type="project" value="InterPro"/>
</dbReference>
<keyword evidence="9" id="KW-1185">Reference proteome</keyword>
<feature type="domain" description="Peptidase S8/S53" evidence="5">
    <location>
        <begin position="14"/>
        <end position="324"/>
    </location>
</feature>
<dbReference type="InterPro" id="IPR036852">
    <property type="entry name" value="Peptidase_S8/S53_dom_sf"/>
</dbReference>
<evidence type="ECO:0000256" key="1">
    <source>
        <dbReference type="ARBA" id="ARBA00011073"/>
    </source>
</evidence>
<feature type="signal peptide" evidence="4">
    <location>
        <begin position="1"/>
        <end position="17"/>
    </location>
</feature>
<feature type="domain" description="PA" evidence="6">
    <location>
        <begin position="123"/>
        <end position="201"/>
    </location>
</feature>
<evidence type="ECO:0000256" key="4">
    <source>
        <dbReference type="SAM" id="SignalP"/>
    </source>
</evidence>
<dbReference type="Pfam" id="PF02225">
    <property type="entry name" value="PA"/>
    <property type="match status" value="1"/>
</dbReference>
<evidence type="ECO:0000313" key="9">
    <source>
        <dbReference type="Proteomes" id="UP001234989"/>
    </source>
</evidence>
<evidence type="ECO:0000256" key="2">
    <source>
        <dbReference type="ARBA" id="ARBA00022729"/>
    </source>
</evidence>
<dbReference type="Proteomes" id="UP001234989">
    <property type="component" value="Chromosome 10"/>
</dbReference>